<dbReference type="Proteomes" id="UP001589627">
    <property type="component" value="Unassembled WGS sequence"/>
</dbReference>
<proteinExistence type="predicted"/>
<keyword evidence="2" id="KW-0596">Phosphopantetheine</keyword>
<evidence type="ECO:0000313" key="5">
    <source>
        <dbReference type="EMBL" id="MFB9839479.1"/>
    </source>
</evidence>
<dbReference type="PANTHER" id="PTHR45398:SF1">
    <property type="entry name" value="ENZYME, PUTATIVE (JCVI)-RELATED"/>
    <property type="match status" value="1"/>
</dbReference>
<dbReference type="EMBL" id="JBHLZP010000726">
    <property type="protein sequence ID" value="MFB9839479.1"/>
    <property type="molecule type" value="Genomic_DNA"/>
</dbReference>
<keyword evidence="6" id="KW-1185">Reference proteome</keyword>
<dbReference type="InterPro" id="IPR010060">
    <property type="entry name" value="NRPS_synth"/>
</dbReference>
<evidence type="ECO:0000256" key="3">
    <source>
        <dbReference type="ARBA" id="ARBA00022553"/>
    </source>
</evidence>
<dbReference type="Pfam" id="PF00550">
    <property type="entry name" value="PP-binding"/>
    <property type="match status" value="1"/>
</dbReference>
<dbReference type="PROSITE" id="PS50075">
    <property type="entry name" value="CARRIER"/>
    <property type="match status" value="1"/>
</dbReference>
<gene>
    <name evidence="5" type="ORF">ACFFNX_45780</name>
</gene>
<accession>A0ABV5YZJ2</accession>
<reference evidence="5 6" key="1">
    <citation type="submission" date="2024-09" db="EMBL/GenBank/DDBJ databases">
        <authorList>
            <person name="Sun Q."/>
            <person name="Mori K."/>
        </authorList>
    </citation>
    <scope>NUCLEOTIDE SEQUENCE [LARGE SCALE GENOMIC DNA]</scope>
    <source>
        <strain evidence="5 6">TBRC 0563</strain>
    </source>
</reference>
<organism evidence="5 6">
    <name type="scientific">Actinoallomurus acaciae</name>
    <dbReference type="NCBI Taxonomy" id="502577"/>
    <lineage>
        <taxon>Bacteria</taxon>
        <taxon>Bacillati</taxon>
        <taxon>Actinomycetota</taxon>
        <taxon>Actinomycetes</taxon>
        <taxon>Streptosporangiales</taxon>
        <taxon>Thermomonosporaceae</taxon>
        <taxon>Actinoallomurus</taxon>
    </lineage>
</organism>
<dbReference type="InterPro" id="IPR036736">
    <property type="entry name" value="ACP-like_sf"/>
</dbReference>
<dbReference type="InterPro" id="IPR009081">
    <property type="entry name" value="PP-bd_ACP"/>
</dbReference>
<dbReference type="InterPro" id="IPR006162">
    <property type="entry name" value="Ppantetheine_attach_site"/>
</dbReference>
<dbReference type="SMART" id="SM00823">
    <property type="entry name" value="PKS_PP"/>
    <property type="match status" value="1"/>
</dbReference>
<evidence type="ECO:0000256" key="2">
    <source>
        <dbReference type="ARBA" id="ARBA00022450"/>
    </source>
</evidence>
<protein>
    <submittedName>
        <fullName evidence="5">Condensation domain-containing protein</fullName>
    </submittedName>
</protein>
<dbReference type="Gene3D" id="3.30.559.30">
    <property type="entry name" value="Nonribosomal peptide synthetase, condensation domain"/>
    <property type="match status" value="1"/>
</dbReference>
<sequence>PRRLPAPRFAEPGASRAPAPGAETMLAGLFAELLGRGEVGVDDSFFALGGDSILSIQLVARARAEGLSLTPRDVFAARTVRALAALVGDGAAPAPATAEDPDEGPVAFTPLMRAFLDRGGPLNGHHMAAVVGLPRDVGVPELERILAALIERHAMLEPRLLGERGDMRFDVAGSVDTTGVVGETEIDLDGPGAEAAFDRARREAIARLDPYAGRMVTAVRVANPGGNPALILVVHHFVVDGVSLRVLLDDLATAGAAVAQGGEIALAPAGTSMRRWTAALAREAVSARRAAELDTWRTVLDGPDPLVAVRRVDPVRDLWSDTRTHVVTLDPVTTAAVLTDVPEVFYAGPDDVLLTGLGLAVAAWRRSRGVDEASALVTVESHGRIGEAVPDSADLSRTVGWFTSQYPVRLDASGVDLAEAVDGGPGAGVVLKRVKEHLRSLPDRGLGYGLLRWLNPDTAGELAAFGEPQIAFNFLGRVDTTGSGPARPWTLRPGGISAGSDPGMPVAVTLVLNAVAEDGPDGPRLVGHWSYPAGLLDPDAVAALAEAWIRALRGLARHGTSGGAGGHTPSDMPLVSLDQGDLDALEGRWGSV</sequence>
<feature type="non-terminal residue" evidence="5">
    <location>
        <position position="1"/>
    </location>
</feature>
<name>A0ABV5YZJ2_9ACTN</name>
<comment type="cofactor">
    <cofactor evidence="1">
        <name>pantetheine 4'-phosphate</name>
        <dbReference type="ChEBI" id="CHEBI:47942"/>
    </cofactor>
</comment>
<dbReference type="Gene3D" id="3.30.559.10">
    <property type="entry name" value="Chloramphenicol acetyltransferase-like domain"/>
    <property type="match status" value="1"/>
</dbReference>
<dbReference type="PROSITE" id="PS00012">
    <property type="entry name" value="PHOSPHOPANTETHEINE"/>
    <property type="match status" value="1"/>
</dbReference>
<dbReference type="SUPFAM" id="SSF52777">
    <property type="entry name" value="CoA-dependent acyltransferases"/>
    <property type="match status" value="2"/>
</dbReference>
<feature type="domain" description="Carrier" evidence="4">
    <location>
        <begin position="17"/>
        <end position="91"/>
    </location>
</feature>
<dbReference type="PANTHER" id="PTHR45398">
    <property type="match status" value="1"/>
</dbReference>
<dbReference type="InterPro" id="IPR001242">
    <property type="entry name" value="Condensation_dom"/>
</dbReference>
<comment type="caution">
    <text evidence="5">The sequence shown here is derived from an EMBL/GenBank/DDBJ whole genome shotgun (WGS) entry which is preliminary data.</text>
</comment>
<dbReference type="SUPFAM" id="SSF47336">
    <property type="entry name" value="ACP-like"/>
    <property type="match status" value="1"/>
</dbReference>
<dbReference type="InterPro" id="IPR020806">
    <property type="entry name" value="PKS_PP-bd"/>
</dbReference>
<keyword evidence="3" id="KW-0597">Phosphoprotein</keyword>
<dbReference type="Pfam" id="PF00668">
    <property type="entry name" value="Condensation"/>
    <property type="match status" value="1"/>
</dbReference>
<dbReference type="Gene3D" id="1.10.1200.10">
    <property type="entry name" value="ACP-like"/>
    <property type="match status" value="1"/>
</dbReference>
<dbReference type="NCBIfam" id="TIGR01720">
    <property type="entry name" value="NRPS-para261"/>
    <property type="match status" value="1"/>
</dbReference>
<dbReference type="RefSeq" id="WP_378212608.1">
    <property type="nucleotide sequence ID" value="NZ_JBHLZP010000726.1"/>
</dbReference>
<evidence type="ECO:0000313" key="6">
    <source>
        <dbReference type="Proteomes" id="UP001589627"/>
    </source>
</evidence>
<evidence type="ECO:0000259" key="4">
    <source>
        <dbReference type="PROSITE" id="PS50075"/>
    </source>
</evidence>
<evidence type="ECO:0000256" key="1">
    <source>
        <dbReference type="ARBA" id="ARBA00001957"/>
    </source>
</evidence>
<dbReference type="InterPro" id="IPR023213">
    <property type="entry name" value="CAT-like_dom_sf"/>
</dbReference>